<comment type="caution">
    <text evidence="1">The sequence shown here is derived from an EMBL/GenBank/DDBJ whole genome shotgun (WGS) entry which is preliminary data.</text>
</comment>
<organism evidence="1 2">
    <name type="scientific">Methylocystis echinoides</name>
    <dbReference type="NCBI Taxonomy" id="29468"/>
    <lineage>
        <taxon>Bacteria</taxon>
        <taxon>Pseudomonadati</taxon>
        <taxon>Pseudomonadota</taxon>
        <taxon>Alphaproteobacteria</taxon>
        <taxon>Hyphomicrobiales</taxon>
        <taxon>Methylocystaceae</taxon>
        <taxon>Methylocystis</taxon>
    </lineage>
</organism>
<sequence length="76" mass="7961">MPVYVMCCPTCGRAARTLVLEGCKTPGEWFCSHCATAHPWGAPKEIESHPWESAQSAGCLCCGPGQGARFTCASAG</sequence>
<dbReference type="AlphaFoldDB" id="A0A9W6GU00"/>
<evidence type="ECO:0000313" key="2">
    <source>
        <dbReference type="Proteomes" id="UP001144323"/>
    </source>
</evidence>
<proteinExistence type="predicted"/>
<reference evidence="1" key="1">
    <citation type="journal article" date="2023" name="Int. J. Syst. Evol. Microbiol.">
        <title>Methylocystis iwaonis sp. nov., a type II methane-oxidizing bacterium from surface soil of a rice paddy field in Japan, and emended description of the genus Methylocystis (ex Whittenbury et al. 1970) Bowman et al. 1993.</title>
        <authorList>
            <person name="Kaise H."/>
            <person name="Sawadogo J.B."/>
            <person name="Alam M.S."/>
            <person name="Ueno C."/>
            <person name="Dianou D."/>
            <person name="Shinjo R."/>
            <person name="Asakawa S."/>
        </authorList>
    </citation>
    <scope>NUCLEOTIDE SEQUENCE</scope>
    <source>
        <strain evidence="1">LMG27198</strain>
    </source>
</reference>
<dbReference type="EMBL" id="BSEC01000001">
    <property type="protein sequence ID" value="GLI93057.1"/>
    <property type="molecule type" value="Genomic_DNA"/>
</dbReference>
<gene>
    <name evidence="1" type="ORF">LMG27198_20490</name>
</gene>
<evidence type="ECO:0000313" key="1">
    <source>
        <dbReference type="EMBL" id="GLI93057.1"/>
    </source>
</evidence>
<keyword evidence="2" id="KW-1185">Reference proteome</keyword>
<dbReference type="Proteomes" id="UP001144323">
    <property type="component" value="Unassembled WGS sequence"/>
</dbReference>
<name>A0A9W6GU00_9HYPH</name>
<protein>
    <submittedName>
        <fullName evidence="1">Uncharacterized protein</fullName>
    </submittedName>
</protein>
<accession>A0A9W6GU00</accession>